<accession>A0ABR1L4S2</accession>
<name>A0ABR1L4S2_9PEZI</name>
<evidence type="ECO:0000256" key="1">
    <source>
        <dbReference type="SAM" id="MobiDB-lite"/>
    </source>
</evidence>
<feature type="region of interest" description="Disordered" evidence="1">
    <location>
        <begin position="1"/>
        <end position="107"/>
    </location>
</feature>
<protein>
    <submittedName>
        <fullName evidence="2">Uncharacterized protein</fullName>
    </submittedName>
</protein>
<dbReference type="Proteomes" id="UP001360953">
    <property type="component" value="Unassembled WGS sequence"/>
</dbReference>
<feature type="compositionally biased region" description="Basic residues" evidence="1">
    <location>
        <begin position="170"/>
        <end position="182"/>
    </location>
</feature>
<gene>
    <name evidence="2" type="ORF">J3D65DRAFT_150198</name>
</gene>
<proteinExistence type="predicted"/>
<sequence length="345" mass="38419">MEPAQDPPPHEQLLAERVDADNTTEEDGIAKMERELLNLDDEPDQVGGTGAHDTTGGSPVPRLSAKGHRQQGGGDDESRPDMSPKAAASNPPPSTSAVVKNKPNGRLKTTEDINIAMFEDMGSPKSAARPGKNLDFCLTFHHLPGQRRLDRAEREFFETFLHTLTKAKKKMLKKAPEKKRLKPSQSSKPRELQHRLQNSHPLPVTRHVIHREDIIIPCDHFNPVRTQGSMRQDKPSKHVPQPKVPSSPALPISTPIERASSATIVSSPTLASTPAANQGTSSGVSGPPIDLYFDPTSRNTDTHIWNWRTRTFEPVMPDKIRYEHVPTYAQFLDFELPKFEDLFKL</sequence>
<organism evidence="2 3">
    <name type="scientific">Phyllosticta citribraziliensis</name>
    <dbReference type="NCBI Taxonomy" id="989973"/>
    <lineage>
        <taxon>Eukaryota</taxon>
        <taxon>Fungi</taxon>
        <taxon>Dikarya</taxon>
        <taxon>Ascomycota</taxon>
        <taxon>Pezizomycotina</taxon>
        <taxon>Dothideomycetes</taxon>
        <taxon>Dothideomycetes incertae sedis</taxon>
        <taxon>Botryosphaeriales</taxon>
        <taxon>Phyllostictaceae</taxon>
        <taxon>Phyllosticta</taxon>
    </lineage>
</organism>
<comment type="caution">
    <text evidence="2">The sequence shown here is derived from an EMBL/GenBank/DDBJ whole genome shotgun (WGS) entry which is preliminary data.</text>
</comment>
<feature type="compositionally biased region" description="Basic and acidic residues" evidence="1">
    <location>
        <begin position="28"/>
        <end position="37"/>
    </location>
</feature>
<dbReference type="EMBL" id="JBBPEH010000014">
    <property type="protein sequence ID" value="KAK7530228.1"/>
    <property type="molecule type" value="Genomic_DNA"/>
</dbReference>
<evidence type="ECO:0000313" key="2">
    <source>
        <dbReference type="EMBL" id="KAK7530228.1"/>
    </source>
</evidence>
<dbReference type="GeneID" id="92026985"/>
<dbReference type="RefSeq" id="XP_066650467.1">
    <property type="nucleotide sequence ID" value="XM_066794079.1"/>
</dbReference>
<feature type="region of interest" description="Disordered" evidence="1">
    <location>
        <begin position="223"/>
        <end position="252"/>
    </location>
</feature>
<keyword evidence="3" id="KW-1185">Reference proteome</keyword>
<evidence type="ECO:0000313" key="3">
    <source>
        <dbReference type="Proteomes" id="UP001360953"/>
    </source>
</evidence>
<reference evidence="2 3" key="1">
    <citation type="submission" date="2024-04" db="EMBL/GenBank/DDBJ databases">
        <title>Phyllosticta paracitricarpa is synonymous to the EU quarantine fungus P. citricarpa based on phylogenomic analyses.</title>
        <authorList>
            <consortium name="Lawrence Berkeley National Laboratory"/>
            <person name="Van ingen-buijs V.A."/>
            <person name="Van westerhoven A.C."/>
            <person name="Haridas S."/>
            <person name="Skiadas P."/>
            <person name="Martin F."/>
            <person name="Groenewald J.Z."/>
            <person name="Crous P.W."/>
            <person name="Seidl M.F."/>
        </authorList>
    </citation>
    <scope>NUCLEOTIDE SEQUENCE [LARGE SCALE GENOMIC DNA]</scope>
    <source>
        <strain evidence="2 3">CPC 17464</strain>
    </source>
</reference>
<feature type="region of interest" description="Disordered" evidence="1">
    <location>
        <begin position="170"/>
        <end position="203"/>
    </location>
</feature>